<evidence type="ECO:0000313" key="2">
    <source>
        <dbReference type="EMBL" id="CCQ36110.1"/>
    </source>
</evidence>
<dbReference type="InterPro" id="IPR012696">
    <property type="entry name" value="PhnM"/>
</dbReference>
<dbReference type="eggNOG" id="arCOG00694">
    <property type="taxonomic scope" value="Archaea"/>
</dbReference>
<protein>
    <submittedName>
        <fullName evidence="2">Alpha-D-ribose 1-methylphosphonate 5-triphosphate diphosphatase</fullName>
        <ecNumber evidence="2">3.6.1.63</ecNumber>
    </submittedName>
</protein>
<keyword evidence="3" id="KW-1185">Reference proteome</keyword>
<dbReference type="Pfam" id="PF07969">
    <property type="entry name" value="Amidohydro_3"/>
    <property type="match status" value="1"/>
</dbReference>
<dbReference type="SUPFAM" id="SSF51556">
    <property type="entry name" value="Metallo-dependent hydrolases"/>
    <property type="match status" value="1"/>
</dbReference>
<dbReference type="NCBIfam" id="NF011990">
    <property type="entry name" value="PRK15446.2-6"/>
    <property type="match status" value="1"/>
</dbReference>
<proteinExistence type="predicted"/>
<dbReference type="PIRSF" id="PIRSF038971">
    <property type="entry name" value="PhnM"/>
    <property type="match status" value="1"/>
</dbReference>
<dbReference type="Proteomes" id="UP000011867">
    <property type="component" value="Chromosome"/>
</dbReference>
<dbReference type="SUPFAM" id="SSF51338">
    <property type="entry name" value="Composite domain of metallo-dependent hydrolases"/>
    <property type="match status" value="1"/>
</dbReference>
<keyword evidence="2" id="KW-0378">Hydrolase</keyword>
<dbReference type="GO" id="GO:0016810">
    <property type="term" value="F:hydrolase activity, acting on carbon-nitrogen (but not peptide) bonds"/>
    <property type="evidence" value="ECO:0007669"/>
    <property type="project" value="InterPro"/>
</dbReference>
<dbReference type="GO" id="GO:0019700">
    <property type="term" value="P:organic phosphonate catabolic process"/>
    <property type="evidence" value="ECO:0007669"/>
    <property type="project" value="InterPro"/>
</dbReference>
<dbReference type="InterPro" id="IPR011059">
    <property type="entry name" value="Metal-dep_hydrolase_composite"/>
</dbReference>
<dbReference type="RefSeq" id="WP_015408931.1">
    <property type="nucleotide sequence ID" value="NC_020388.1"/>
</dbReference>
<dbReference type="PANTHER" id="PTHR43135:SF3">
    <property type="entry name" value="ALPHA-D-RIBOSE 1-METHYLPHOSPHONATE 5-TRIPHOSPHATE DIPHOSPHATASE"/>
    <property type="match status" value="1"/>
</dbReference>
<dbReference type="InterPro" id="IPR013108">
    <property type="entry name" value="Amidohydro_3"/>
</dbReference>
<feature type="domain" description="Amidohydrolase 3" evidence="1">
    <location>
        <begin position="219"/>
        <end position="365"/>
    </location>
</feature>
<dbReference type="Gene3D" id="3.20.20.140">
    <property type="entry name" value="Metal-dependent hydrolases"/>
    <property type="match status" value="2"/>
</dbReference>
<dbReference type="EC" id="3.6.1.63" evidence="2"/>
<dbReference type="InterPro" id="IPR032466">
    <property type="entry name" value="Metal_Hydrolase"/>
</dbReference>
<dbReference type="KEGG" id="nmo:Nmlp_1922"/>
<dbReference type="InterPro" id="IPR051781">
    <property type="entry name" value="Metallo-dep_Hydrolase"/>
</dbReference>
<evidence type="ECO:0000259" key="1">
    <source>
        <dbReference type="Pfam" id="PF07969"/>
    </source>
</evidence>
<dbReference type="Gene3D" id="2.30.40.10">
    <property type="entry name" value="Urease, subunit C, domain 1"/>
    <property type="match status" value="1"/>
</dbReference>
<dbReference type="AlphaFoldDB" id="M1XPW3"/>
<reference evidence="2 3" key="1">
    <citation type="journal article" date="2013" name="Genome Announc.">
        <title>Genome of the haloarchaeon Natronomonas moolapensis, a neutrophilic member of a previously haloalkaliphilic genus.</title>
        <authorList>
            <person name="Dyall-Smith M.L."/>
            <person name="Pfeiffer F."/>
            <person name="Oberwinkler T."/>
            <person name="Klee K."/>
            <person name="Rampp M."/>
            <person name="Palm P."/>
            <person name="Gross K."/>
            <person name="Schuster S.C."/>
            <person name="Oesterhelt D."/>
        </authorList>
    </citation>
    <scope>NUCLEOTIDE SEQUENCE [LARGE SCALE GENOMIC DNA]</scope>
    <source>
        <strain evidence="3">DSM 18674 / JCM 14361 / 8.8.11</strain>
    </source>
</reference>
<dbReference type="NCBIfam" id="NF011987">
    <property type="entry name" value="PRK15446.2-3"/>
    <property type="match status" value="1"/>
</dbReference>
<gene>
    <name evidence="2" type="primary">phnM</name>
    <name evidence="2" type="ordered locus">Nmlp_1922</name>
</gene>
<dbReference type="PANTHER" id="PTHR43135">
    <property type="entry name" value="ALPHA-D-RIBOSE 1-METHYLPHOSPHONATE 5-TRIPHOSPHATE DIPHOSPHATASE"/>
    <property type="match status" value="1"/>
</dbReference>
<dbReference type="EMBL" id="HF582854">
    <property type="protein sequence ID" value="CCQ36110.1"/>
    <property type="molecule type" value="Genomic_DNA"/>
</dbReference>
<name>M1XPW3_NATM8</name>
<dbReference type="OrthoDB" id="8791at2157"/>
<dbReference type="STRING" id="268739.Nmlp_1922"/>
<accession>M1XPW3</accession>
<sequence length="386" mass="41771">MTTNQQLAQSYCLTNARIVTPETVLQGSVRIEGDRIAAVGPDVDPTRGDDIVDADGQYLLPGLIDLHGDDIEGQLQPRNGARMDTAMALGAADRSNVAAGITTKYHAIAFENDPEEGRTTELAAELTEAIEAADSWMADHRIHVRCEVTQEEAVTAAIRDIQRDAVDLVSVMSHIPGKGQFEDIAAFKKYYETSDRHTVAEAERFIEERTSISMVEIRDRIDRVVKAARDAGVVTASHDDEDPQEVERLSERGVDIAEYPITLETAKRANELGMTTVMGAPNLVRGESQWGNLTSIDAADAGVLDVLCVDYHPPSLLAAPFVDTGEPLPKRVARVTKNPADAVGLQDRGRIAEGARADLVVVDTEETPTVSRAFVAGRGVYKAEGS</sequence>
<organism evidence="2 3">
    <name type="scientific">Natronomonas moolapensis (strain DSM 18674 / CECT 7526 / JCM 14361 / 8.8.11)</name>
    <dbReference type="NCBI Taxonomy" id="268739"/>
    <lineage>
        <taxon>Archaea</taxon>
        <taxon>Methanobacteriati</taxon>
        <taxon>Methanobacteriota</taxon>
        <taxon>Stenosarchaea group</taxon>
        <taxon>Halobacteria</taxon>
        <taxon>Halobacteriales</taxon>
        <taxon>Natronomonadaceae</taxon>
        <taxon>Natronomonas</taxon>
    </lineage>
</organism>
<evidence type="ECO:0000313" key="3">
    <source>
        <dbReference type="Proteomes" id="UP000011867"/>
    </source>
</evidence>
<dbReference type="GeneID" id="14652948"/>
<dbReference type="NCBIfam" id="NF011984">
    <property type="entry name" value="PRK15446.1-5"/>
    <property type="match status" value="1"/>
</dbReference>
<dbReference type="HOGENOM" id="CLU_060303_1_0_2"/>